<dbReference type="AlphaFoldDB" id="A0A1Z4C250"/>
<dbReference type="KEGG" id="mpsy:CEK71_16840"/>
<protein>
    <submittedName>
        <fullName evidence="4">Uncharacterized protein</fullName>
    </submittedName>
</protein>
<gene>
    <name evidence="4" type="ORF">CEK71_16840</name>
</gene>
<keyword evidence="1" id="KW-0677">Repeat</keyword>
<reference evidence="4 5" key="1">
    <citation type="submission" date="2017-06" db="EMBL/GenBank/DDBJ databases">
        <title>Genome Sequencing of the methanotroph Methylovulum psychrotolerants str. HV10-M2 isolated from a high-altitude environment.</title>
        <authorList>
            <person name="Mateos-Rivera A."/>
        </authorList>
    </citation>
    <scope>NUCLEOTIDE SEQUENCE [LARGE SCALE GENOMIC DNA]</scope>
    <source>
        <strain evidence="4 5">HV10_M2</strain>
    </source>
</reference>
<name>A0A1Z4C250_9GAMM</name>
<dbReference type="EMBL" id="CP022129">
    <property type="protein sequence ID" value="ASF47595.1"/>
    <property type="molecule type" value="Genomic_DNA"/>
</dbReference>
<sequence>MVATSLKSWRYLGSTAGSTMISSPGWISGLLNQPSVSSVFSKASPTSPSPLQSLDCRSGSLCRVLFFLFPSVNDTLFGMGCVTSDDNAQALGYYKTAIDSRPTLAEAWFARALLYQQQGRNTEAEQDYRQAIALQPLAKYQTNLAGFYAAHGKEPEAITLYESISNFPLAEVELAPLYWRHQHLAEASTALRQALQLLADTQLMAQSTHQDPWYFVNTTDDGFELFSLAEKTAYTRYCLVVSLFLQNQDKAARQELAKQEKLAQEDTLKAINADLQRLQQTNPAYQNPIRRIKAALKIKA</sequence>
<dbReference type="Proteomes" id="UP000197019">
    <property type="component" value="Chromosome"/>
</dbReference>
<accession>A0A1Z4C250</accession>
<keyword evidence="5" id="KW-1185">Reference proteome</keyword>
<evidence type="ECO:0000256" key="1">
    <source>
        <dbReference type="ARBA" id="ARBA00022737"/>
    </source>
</evidence>
<keyword evidence="2 3" id="KW-0802">TPR repeat</keyword>
<dbReference type="SMART" id="SM00028">
    <property type="entry name" value="TPR"/>
    <property type="match status" value="2"/>
</dbReference>
<dbReference type="PANTHER" id="PTHR44858:SF1">
    <property type="entry name" value="UDP-N-ACETYLGLUCOSAMINE--PEPTIDE N-ACETYLGLUCOSAMINYLTRANSFERASE SPINDLY-RELATED"/>
    <property type="match status" value="1"/>
</dbReference>
<dbReference type="Pfam" id="PF00515">
    <property type="entry name" value="TPR_1"/>
    <property type="match status" value="1"/>
</dbReference>
<dbReference type="PROSITE" id="PS50005">
    <property type="entry name" value="TPR"/>
    <property type="match status" value="1"/>
</dbReference>
<dbReference type="InterPro" id="IPR011990">
    <property type="entry name" value="TPR-like_helical_dom_sf"/>
</dbReference>
<proteinExistence type="predicted"/>
<evidence type="ECO:0000256" key="2">
    <source>
        <dbReference type="ARBA" id="ARBA00022803"/>
    </source>
</evidence>
<dbReference type="PANTHER" id="PTHR44858">
    <property type="entry name" value="TETRATRICOPEPTIDE REPEAT PROTEIN 6"/>
    <property type="match status" value="1"/>
</dbReference>
<dbReference type="Gene3D" id="1.25.40.10">
    <property type="entry name" value="Tetratricopeptide repeat domain"/>
    <property type="match status" value="1"/>
</dbReference>
<organism evidence="4 5">
    <name type="scientific">Methylovulum psychrotolerans</name>
    <dbReference type="NCBI Taxonomy" id="1704499"/>
    <lineage>
        <taxon>Bacteria</taxon>
        <taxon>Pseudomonadati</taxon>
        <taxon>Pseudomonadota</taxon>
        <taxon>Gammaproteobacteria</taxon>
        <taxon>Methylococcales</taxon>
        <taxon>Methylococcaceae</taxon>
        <taxon>Methylovulum</taxon>
    </lineage>
</organism>
<evidence type="ECO:0000313" key="4">
    <source>
        <dbReference type="EMBL" id="ASF47595.1"/>
    </source>
</evidence>
<dbReference type="SUPFAM" id="SSF48452">
    <property type="entry name" value="TPR-like"/>
    <property type="match status" value="1"/>
</dbReference>
<evidence type="ECO:0000313" key="5">
    <source>
        <dbReference type="Proteomes" id="UP000197019"/>
    </source>
</evidence>
<evidence type="ECO:0000256" key="3">
    <source>
        <dbReference type="PROSITE-ProRule" id="PRU00339"/>
    </source>
</evidence>
<dbReference type="PROSITE" id="PS50293">
    <property type="entry name" value="TPR_REGION"/>
    <property type="match status" value="1"/>
</dbReference>
<dbReference type="InterPro" id="IPR019734">
    <property type="entry name" value="TPR_rpt"/>
</dbReference>
<dbReference type="InterPro" id="IPR050498">
    <property type="entry name" value="Ycf3"/>
</dbReference>
<feature type="repeat" description="TPR" evidence="3">
    <location>
        <begin position="105"/>
        <end position="138"/>
    </location>
</feature>